<comment type="subcellular location">
    <subcellularLocation>
        <location evidence="1">Nucleus</location>
        <location evidence="1">Nucleolus</location>
    </subcellularLocation>
</comment>
<dbReference type="PROSITE" id="PS50294">
    <property type="entry name" value="WD_REPEATS_REGION"/>
    <property type="match status" value="1"/>
</dbReference>
<dbReference type="AlphaFoldDB" id="A0A7S0GK21"/>
<dbReference type="GO" id="GO:0000462">
    <property type="term" value="P:maturation of SSU-rRNA from tricistronic rRNA transcript (SSU-rRNA, 5.8S rRNA, LSU-rRNA)"/>
    <property type="evidence" value="ECO:0007669"/>
    <property type="project" value="TreeGrafter"/>
</dbReference>
<reference evidence="8" key="1">
    <citation type="submission" date="2021-01" db="EMBL/GenBank/DDBJ databases">
        <authorList>
            <person name="Corre E."/>
            <person name="Pelletier E."/>
            <person name="Niang G."/>
            <person name="Scheremetjew M."/>
            <person name="Finn R."/>
            <person name="Kale V."/>
            <person name="Holt S."/>
            <person name="Cochrane G."/>
            <person name="Meng A."/>
            <person name="Brown T."/>
            <person name="Cohen L."/>
        </authorList>
    </citation>
    <scope>NUCLEOTIDE SEQUENCE</scope>
    <source>
        <strain evidence="8">CCAP1064/1</strain>
    </source>
</reference>
<feature type="region of interest" description="Disordered" evidence="6">
    <location>
        <begin position="250"/>
        <end position="287"/>
    </location>
</feature>
<dbReference type="SMART" id="SM00320">
    <property type="entry name" value="WD40"/>
    <property type="match status" value="1"/>
</dbReference>
<keyword evidence="4" id="KW-0539">Nucleus</keyword>
<dbReference type="Gene3D" id="2.130.10.10">
    <property type="entry name" value="YVTN repeat-like/Quinoprotein amine dehydrogenase"/>
    <property type="match status" value="1"/>
</dbReference>
<dbReference type="GO" id="GO:0030686">
    <property type="term" value="C:90S preribosome"/>
    <property type="evidence" value="ECO:0007669"/>
    <property type="project" value="TreeGrafter"/>
</dbReference>
<evidence type="ECO:0000256" key="5">
    <source>
        <dbReference type="PROSITE-ProRule" id="PRU00221"/>
    </source>
</evidence>
<evidence type="ECO:0000256" key="3">
    <source>
        <dbReference type="ARBA" id="ARBA00022737"/>
    </source>
</evidence>
<organism evidence="8">
    <name type="scientific">Proboscia inermis</name>
    <dbReference type="NCBI Taxonomy" id="420281"/>
    <lineage>
        <taxon>Eukaryota</taxon>
        <taxon>Sar</taxon>
        <taxon>Stramenopiles</taxon>
        <taxon>Ochrophyta</taxon>
        <taxon>Bacillariophyta</taxon>
        <taxon>Coscinodiscophyceae</taxon>
        <taxon>Rhizosoleniophycidae</taxon>
        <taxon>Rhizosoleniales</taxon>
        <taxon>Rhizosoleniaceae</taxon>
        <taxon>Proboscia</taxon>
    </lineage>
</organism>
<protein>
    <recommendedName>
        <fullName evidence="7">BING4 C-terminal domain-containing protein</fullName>
    </recommendedName>
</protein>
<feature type="region of interest" description="Disordered" evidence="6">
    <location>
        <begin position="205"/>
        <end position="233"/>
    </location>
</feature>
<dbReference type="InterPro" id="IPR012952">
    <property type="entry name" value="BING4_C_dom"/>
</dbReference>
<evidence type="ECO:0000256" key="2">
    <source>
        <dbReference type="ARBA" id="ARBA00022574"/>
    </source>
</evidence>
<dbReference type="PANTHER" id="PTHR14085:SF3">
    <property type="entry name" value="WD REPEAT-CONTAINING PROTEIN 46"/>
    <property type="match status" value="1"/>
</dbReference>
<evidence type="ECO:0000256" key="4">
    <source>
        <dbReference type="ARBA" id="ARBA00023242"/>
    </source>
</evidence>
<dbReference type="PROSITE" id="PS50082">
    <property type="entry name" value="WD_REPEATS_2"/>
    <property type="match status" value="1"/>
</dbReference>
<feature type="compositionally biased region" description="Basic and acidic residues" evidence="6">
    <location>
        <begin position="250"/>
        <end position="277"/>
    </location>
</feature>
<dbReference type="GO" id="GO:0032040">
    <property type="term" value="C:small-subunit processome"/>
    <property type="evidence" value="ECO:0007669"/>
    <property type="project" value="TreeGrafter"/>
</dbReference>
<dbReference type="InterPro" id="IPR036322">
    <property type="entry name" value="WD40_repeat_dom_sf"/>
</dbReference>
<dbReference type="Pfam" id="PF00400">
    <property type="entry name" value="WD40"/>
    <property type="match status" value="1"/>
</dbReference>
<dbReference type="InterPro" id="IPR001680">
    <property type="entry name" value="WD40_rpt"/>
</dbReference>
<feature type="repeat" description="WD" evidence="5">
    <location>
        <begin position="1"/>
        <end position="42"/>
    </location>
</feature>
<dbReference type="SUPFAM" id="SSF50978">
    <property type="entry name" value="WD40 repeat-like"/>
    <property type="match status" value="1"/>
</dbReference>
<proteinExistence type="predicted"/>
<dbReference type="SMART" id="SM01033">
    <property type="entry name" value="BING4CT"/>
    <property type="match status" value="1"/>
</dbReference>
<dbReference type="InterPro" id="IPR040315">
    <property type="entry name" value="WDR46/Utp7"/>
</dbReference>
<accession>A0A7S0GK21</accession>
<dbReference type="EMBL" id="HBEL01037392">
    <property type="protein sequence ID" value="CAD8421303.1"/>
    <property type="molecule type" value="Transcribed_RNA"/>
</dbReference>
<name>A0A7S0GK21_9STRA</name>
<dbReference type="InterPro" id="IPR019775">
    <property type="entry name" value="WD40_repeat_CS"/>
</dbReference>
<dbReference type="InterPro" id="IPR015943">
    <property type="entry name" value="WD40/YVTN_repeat-like_dom_sf"/>
</dbReference>
<evidence type="ECO:0000256" key="6">
    <source>
        <dbReference type="SAM" id="MobiDB-lite"/>
    </source>
</evidence>
<feature type="domain" description="BING4 C-terminal" evidence="7">
    <location>
        <begin position="101"/>
        <end position="182"/>
    </location>
</feature>
<keyword evidence="3" id="KW-0677">Repeat</keyword>
<feature type="compositionally biased region" description="Basic and acidic residues" evidence="6">
    <location>
        <begin position="205"/>
        <end position="215"/>
    </location>
</feature>
<dbReference type="PROSITE" id="PS00678">
    <property type="entry name" value="WD_REPEATS_1"/>
    <property type="match status" value="1"/>
</dbReference>
<gene>
    <name evidence="8" type="ORF">PINE0816_LOCUS17457</name>
</gene>
<dbReference type="PANTHER" id="PTHR14085">
    <property type="entry name" value="WD-REPEAT PROTEIN BING4"/>
    <property type="match status" value="1"/>
</dbReference>
<feature type="compositionally biased region" description="Basic residues" evidence="6">
    <location>
        <begin position="216"/>
        <end position="233"/>
    </location>
</feature>
<evidence type="ECO:0000256" key="1">
    <source>
        <dbReference type="ARBA" id="ARBA00004604"/>
    </source>
</evidence>
<evidence type="ECO:0000313" key="8">
    <source>
        <dbReference type="EMBL" id="CAD8421303.1"/>
    </source>
</evidence>
<sequence length="287" mass="31858">MLCHRGPVQSMAISPDGRYMATGGSDAQVKIWDLRMFKELHRSYGTVNRRPATSLDISATGVLGMAHGNLTTFRKDCFLRARTPALTEDNETQVNVPHPQAYMSHSTPGRTISTLRFRPFEDVCGLGTSGGISSIVIPGSGAAQLDSTEAGCNPYADTRMKGESEIRSLLDKLPPHMIQLDPGAVGSITRNVEMMAEAKREVMEEVNDRKNAERNQKRREKRRMRGKNKVGKQLKRKANNVIDGNLVKLREKKRELEERAKHGGDEGGLTESERVKAEAPAALQRFF</sequence>
<keyword evidence="2 5" id="KW-0853">WD repeat</keyword>
<dbReference type="Pfam" id="PF08149">
    <property type="entry name" value="BING4CT"/>
    <property type="match status" value="1"/>
</dbReference>
<evidence type="ECO:0000259" key="7">
    <source>
        <dbReference type="SMART" id="SM01033"/>
    </source>
</evidence>